<feature type="domain" description="Pyridoxamine 5'-phosphate oxidase Alr4036 family FMN-binding" evidence="9">
    <location>
        <begin position="7"/>
        <end position="99"/>
    </location>
</feature>
<evidence type="ECO:0000256" key="7">
    <source>
        <dbReference type="ARBA" id="ARBA00023002"/>
    </source>
</evidence>
<dbReference type="AlphaFoldDB" id="A0AAW2KT07"/>
<dbReference type="Pfam" id="PF12766">
    <property type="entry name" value="Pyridox_oxase_2"/>
    <property type="match status" value="1"/>
</dbReference>
<evidence type="ECO:0000313" key="10">
    <source>
        <dbReference type="EMBL" id="KAL0309366.1"/>
    </source>
</evidence>
<keyword evidence="8" id="KW-1133">Transmembrane helix</keyword>
<comment type="pathway">
    <text evidence="3">Cofactor metabolism; pyridoxal 5'-phosphate salvage; pyridoxal 5'-phosphate from pyridoxine 5'-phosphate: step 1/1.</text>
</comment>
<evidence type="ECO:0000256" key="6">
    <source>
        <dbReference type="ARBA" id="ARBA00022643"/>
    </source>
</evidence>
<evidence type="ECO:0000256" key="2">
    <source>
        <dbReference type="ARBA" id="ARBA00004738"/>
    </source>
</evidence>
<dbReference type="Gene3D" id="2.30.110.10">
    <property type="entry name" value="Electron Transport, Fmn-binding Protein, Chain A"/>
    <property type="match status" value="1"/>
</dbReference>
<keyword evidence="5" id="KW-0285">Flavoprotein</keyword>
<evidence type="ECO:0000256" key="8">
    <source>
        <dbReference type="SAM" id="Phobius"/>
    </source>
</evidence>
<dbReference type="InterPro" id="IPR000659">
    <property type="entry name" value="Pyridox_Oxase"/>
</dbReference>
<evidence type="ECO:0000256" key="1">
    <source>
        <dbReference type="ARBA" id="ARBA00001917"/>
    </source>
</evidence>
<dbReference type="SUPFAM" id="SSF50475">
    <property type="entry name" value="FMN-binding split barrel"/>
    <property type="match status" value="1"/>
</dbReference>
<keyword evidence="8" id="KW-0472">Membrane</keyword>
<organism evidence="10">
    <name type="scientific">Sesamum radiatum</name>
    <name type="common">Black benniseed</name>
    <dbReference type="NCBI Taxonomy" id="300843"/>
    <lineage>
        <taxon>Eukaryota</taxon>
        <taxon>Viridiplantae</taxon>
        <taxon>Streptophyta</taxon>
        <taxon>Embryophyta</taxon>
        <taxon>Tracheophyta</taxon>
        <taxon>Spermatophyta</taxon>
        <taxon>Magnoliopsida</taxon>
        <taxon>eudicotyledons</taxon>
        <taxon>Gunneridae</taxon>
        <taxon>Pentapetalae</taxon>
        <taxon>asterids</taxon>
        <taxon>lamiids</taxon>
        <taxon>Lamiales</taxon>
        <taxon>Pedaliaceae</taxon>
        <taxon>Sesamum</taxon>
    </lineage>
</organism>
<evidence type="ECO:0000256" key="3">
    <source>
        <dbReference type="ARBA" id="ARBA00005037"/>
    </source>
</evidence>
<dbReference type="EMBL" id="JACGWJ010000027">
    <property type="protein sequence ID" value="KAL0309366.1"/>
    <property type="molecule type" value="Genomic_DNA"/>
</dbReference>
<evidence type="ECO:0000259" key="9">
    <source>
        <dbReference type="Pfam" id="PF12766"/>
    </source>
</evidence>
<comment type="cofactor">
    <cofactor evidence="1">
        <name>FMN</name>
        <dbReference type="ChEBI" id="CHEBI:58210"/>
    </cofactor>
</comment>
<comment type="caution">
    <text evidence="10">The sequence shown here is derived from an EMBL/GenBank/DDBJ whole genome shotgun (WGS) entry which is preliminary data.</text>
</comment>
<sequence>MGSSSAAPWKQLLLSSIQANSHLKHYSYFQLATVASNGRPSNRTVVFRGFQDDGDKILINTDNRSRKIDELKHCPFAEICWYFTESWEQFRINGSVDVIDGTNPDPVKLEQREKSWFACSPKSRLQYMAPTPRLPSLSEPPSEIPSLDPSVGPVAAFCLLVLDPAQVRELIRRMFGEDEGAMIGLIGVVVVVVVVAISGEVDTGAALQGGKRGGGEAGADPAGQLIAVDEAGGRLISSRHFWVAWKQKEGNEKYRKGRGEFQRQIIVCL</sequence>
<dbReference type="InterPro" id="IPR012349">
    <property type="entry name" value="Split_barrel_FMN-bd"/>
</dbReference>
<gene>
    <name evidence="10" type="ORF">Sradi_5878900</name>
</gene>
<reference evidence="10" key="1">
    <citation type="submission" date="2020-06" db="EMBL/GenBank/DDBJ databases">
        <authorList>
            <person name="Li T."/>
            <person name="Hu X."/>
            <person name="Zhang T."/>
            <person name="Song X."/>
            <person name="Zhang H."/>
            <person name="Dai N."/>
            <person name="Sheng W."/>
            <person name="Hou X."/>
            <person name="Wei L."/>
        </authorList>
    </citation>
    <scope>NUCLEOTIDE SEQUENCE</scope>
    <source>
        <strain evidence="10">G02</strain>
        <tissue evidence="10">Leaf</tissue>
    </source>
</reference>
<keyword evidence="6" id="KW-0288">FMN</keyword>
<evidence type="ECO:0000256" key="4">
    <source>
        <dbReference type="ARBA" id="ARBA00012801"/>
    </source>
</evidence>
<dbReference type="GO" id="GO:0010181">
    <property type="term" value="F:FMN binding"/>
    <property type="evidence" value="ECO:0007669"/>
    <property type="project" value="InterPro"/>
</dbReference>
<feature type="transmembrane region" description="Helical" evidence="8">
    <location>
        <begin position="180"/>
        <end position="199"/>
    </location>
</feature>
<protein>
    <recommendedName>
        <fullName evidence="4">pyridoxal 5'-phosphate synthase</fullName>
        <ecNumber evidence="4">1.4.3.5</ecNumber>
    </recommendedName>
</protein>
<comment type="pathway">
    <text evidence="2">Cofactor metabolism; pyridoxal 5'-phosphate salvage; pyridoxal 5'-phosphate from pyridoxamine 5'-phosphate: step 1/1.</text>
</comment>
<keyword evidence="8" id="KW-0812">Transmembrane</keyword>
<keyword evidence="7" id="KW-0560">Oxidoreductase</keyword>
<evidence type="ECO:0000256" key="5">
    <source>
        <dbReference type="ARBA" id="ARBA00022630"/>
    </source>
</evidence>
<proteinExistence type="predicted"/>
<dbReference type="PANTHER" id="PTHR10851:SF3">
    <property type="entry name" value="PYRIDOXINE_PYRIDOXAMINE 5'-PHOSPHATE OXIDASE 2"/>
    <property type="match status" value="1"/>
</dbReference>
<dbReference type="GO" id="GO:0004733">
    <property type="term" value="F:pyridoxamine phosphate oxidase activity"/>
    <property type="evidence" value="ECO:0007669"/>
    <property type="project" value="UniProtKB-EC"/>
</dbReference>
<accession>A0AAW2KT07</accession>
<dbReference type="EC" id="1.4.3.5" evidence="4"/>
<reference evidence="10" key="2">
    <citation type="journal article" date="2024" name="Plant">
        <title>Genomic evolution and insights into agronomic trait innovations of Sesamum species.</title>
        <authorList>
            <person name="Miao H."/>
            <person name="Wang L."/>
            <person name="Qu L."/>
            <person name="Liu H."/>
            <person name="Sun Y."/>
            <person name="Le M."/>
            <person name="Wang Q."/>
            <person name="Wei S."/>
            <person name="Zheng Y."/>
            <person name="Lin W."/>
            <person name="Duan Y."/>
            <person name="Cao H."/>
            <person name="Xiong S."/>
            <person name="Wang X."/>
            <person name="Wei L."/>
            <person name="Li C."/>
            <person name="Ma Q."/>
            <person name="Ju M."/>
            <person name="Zhao R."/>
            <person name="Li G."/>
            <person name="Mu C."/>
            <person name="Tian Q."/>
            <person name="Mei H."/>
            <person name="Zhang T."/>
            <person name="Gao T."/>
            <person name="Zhang H."/>
        </authorList>
    </citation>
    <scope>NUCLEOTIDE SEQUENCE</scope>
    <source>
        <strain evidence="10">G02</strain>
    </source>
</reference>
<dbReference type="PANTHER" id="PTHR10851">
    <property type="entry name" value="PYRIDOXINE-5-PHOSPHATE OXIDASE"/>
    <property type="match status" value="1"/>
</dbReference>
<dbReference type="GO" id="GO:0008615">
    <property type="term" value="P:pyridoxine biosynthetic process"/>
    <property type="evidence" value="ECO:0007669"/>
    <property type="project" value="InterPro"/>
</dbReference>
<name>A0AAW2KT07_SESRA</name>
<dbReference type="InterPro" id="IPR024624">
    <property type="entry name" value="Pyridox_Oxase_Alr4036_FMN-bd"/>
</dbReference>